<keyword evidence="2" id="KW-0560">Oxidoreductase</keyword>
<sequence>MNPKRPSGSVRYENQGRVVIVTGGCSGIGRAICDAFAQSEAMVICADVDDASAADLPDGIDYVHCDVASEADCKTVATHAVNHHGGIDVLVNNAAIQPKSSYAPIHQLDSDTWRQMLAVNLSGYHWMAKHVVPVMLQQRSGVIVNLASGQAHRTAREVGTYGPIKAANVMQTRQWGIEYARHGIRVVSVSPGAIDTPLVRATLQQQGGGDALANRHPLGRIGQTAEVAAAVLWLSSNDASFVTATDLEVDGGLGGFGAFADPYSQD</sequence>
<dbReference type="PANTHER" id="PTHR42760">
    <property type="entry name" value="SHORT-CHAIN DEHYDROGENASES/REDUCTASES FAMILY MEMBER"/>
    <property type="match status" value="1"/>
</dbReference>
<evidence type="ECO:0000256" key="1">
    <source>
        <dbReference type="ARBA" id="ARBA00006484"/>
    </source>
</evidence>
<dbReference type="GO" id="GO:0006633">
    <property type="term" value="P:fatty acid biosynthetic process"/>
    <property type="evidence" value="ECO:0007669"/>
    <property type="project" value="TreeGrafter"/>
</dbReference>
<dbReference type="GO" id="GO:0016616">
    <property type="term" value="F:oxidoreductase activity, acting on the CH-OH group of donors, NAD or NADP as acceptor"/>
    <property type="evidence" value="ECO:0007669"/>
    <property type="project" value="TreeGrafter"/>
</dbReference>
<organism evidence="2 3">
    <name type="scientific">Stieleria maiorica</name>
    <dbReference type="NCBI Taxonomy" id="2795974"/>
    <lineage>
        <taxon>Bacteria</taxon>
        <taxon>Pseudomonadati</taxon>
        <taxon>Planctomycetota</taxon>
        <taxon>Planctomycetia</taxon>
        <taxon>Pirellulales</taxon>
        <taxon>Pirellulaceae</taxon>
        <taxon>Stieleria</taxon>
    </lineage>
</organism>
<dbReference type="EMBL" id="CP036264">
    <property type="protein sequence ID" value="QEF98265.1"/>
    <property type="molecule type" value="Genomic_DNA"/>
</dbReference>
<dbReference type="InterPro" id="IPR036291">
    <property type="entry name" value="NAD(P)-bd_dom_sf"/>
</dbReference>
<dbReference type="CDD" id="cd05233">
    <property type="entry name" value="SDR_c"/>
    <property type="match status" value="1"/>
</dbReference>
<dbReference type="Pfam" id="PF13561">
    <property type="entry name" value="adh_short_C2"/>
    <property type="match status" value="1"/>
</dbReference>
<evidence type="ECO:0000313" key="2">
    <source>
        <dbReference type="EMBL" id="QEF98265.1"/>
    </source>
</evidence>
<dbReference type="PRINTS" id="PR00080">
    <property type="entry name" value="SDRFAMILY"/>
</dbReference>
<dbReference type="GO" id="GO:0048038">
    <property type="term" value="F:quinone binding"/>
    <property type="evidence" value="ECO:0007669"/>
    <property type="project" value="TreeGrafter"/>
</dbReference>
<name>A0A5B9MFC6_9BACT</name>
<protein>
    <submittedName>
        <fullName evidence="2">2,5-dichloro-2,5-cyclohexadiene-1,4-diol dehydrogenase</fullName>
        <ecNumber evidence="2">1.1.1.-</ecNumber>
    </submittedName>
</protein>
<gene>
    <name evidence="2" type="primary">linC</name>
    <name evidence="2" type="ORF">Mal15_23140</name>
</gene>
<dbReference type="KEGG" id="smam:Mal15_23140"/>
<accession>A0A5B9MFC6</accession>
<dbReference type="Proteomes" id="UP000321353">
    <property type="component" value="Chromosome"/>
</dbReference>
<dbReference type="PANTHER" id="PTHR42760:SF122">
    <property type="entry name" value="NAD(P)-BINDING PROTEIN"/>
    <property type="match status" value="1"/>
</dbReference>
<dbReference type="AlphaFoldDB" id="A0A5B9MFC6"/>
<dbReference type="EC" id="1.1.1.-" evidence="2"/>
<dbReference type="SUPFAM" id="SSF51735">
    <property type="entry name" value="NAD(P)-binding Rossmann-fold domains"/>
    <property type="match status" value="1"/>
</dbReference>
<dbReference type="InterPro" id="IPR002347">
    <property type="entry name" value="SDR_fam"/>
</dbReference>
<evidence type="ECO:0000313" key="3">
    <source>
        <dbReference type="Proteomes" id="UP000321353"/>
    </source>
</evidence>
<dbReference type="FunFam" id="3.40.50.720:FF:000084">
    <property type="entry name" value="Short-chain dehydrogenase reductase"/>
    <property type="match status" value="1"/>
</dbReference>
<dbReference type="RefSeq" id="WP_147867818.1">
    <property type="nucleotide sequence ID" value="NZ_CP036264.1"/>
</dbReference>
<reference evidence="2 3" key="1">
    <citation type="submission" date="2019-02" db="EMBL/GenBank/DDBJ databases">
        <title>Planctomycetal bacteria perform biofilm scaping via a novel small molecule.</title>
        <authorList>
            <person name="Jeske O."/>
            <person name="Boedeker C."/>
            <person name="Wiegand S."/>
            <person name="Breitling P."/>
            <person name="Kallscheuer N."/>
            <person name="Jogler M."/>
            <person name="Rohde M."/>
            <person name="Petersen J."/>
            <person name="Medema M.H."/>
            <person name="Surup F."/>
            <person name="Jogler C."/>
        </authorList>
    </citation>
    <scope>NUCLEOTIDE SEQUENCE [LARGE SCALE GENOMIC DNA]</scope>
    <source>
        <strain evidence="2 3">Mal15</strain>
    </source>
</reference>
<dbReference type="PRINTS" id="PR00081">
    <property type="entry name" value="GDHRDH"/>
</dbReference>
<proteinExistence type="inferred from homology"/>
<comment type="similarity">
    <text evidence="1">Belongs to the short-chain dehydrogenases/reductases (SDR) family.</text>
</comment>
<keyword evidence="3" id="KW-1185">Reference proteome</keyword>
<dbReference type="Gene3D" id="3.40.50.720">
    <property type="entry name" value="NAD(P)-binding Rossmann-like Domain"/>
    <property type="match status" value="1"/>
</dbReference>